<accession>A0A562I396</accession>
<evidence type="ECO:0000313" key="3">
    <source>
        <dbReference type="EMBL" id="TWH65125.1"/>
    </source>
</evidence>
<dbReference type="Pfam" id="PF13847">
    <property type="entry name" value="Methyltransf_31"/>
    <property type="match status" value="1"/>
</dbReference>
<comment type="caution">
    <text evidence="3">The sequence shown here is derived from an EMBL/GenBank/DDBJ whole genome shotgun (WGS) entry which is preliminary data.</text>
</comment>
<dbReference type="SUPFAM" id="SSF53335">
    <property type="entry name" value="S-adenosyl-L-methionine-dependent methyltransferases"/>
    <property type="match status" value="1"/>
</dbReference>
<keyword evidence="4" id="KW-1185">Reference proteome</keyword>
<gene>
    <name evidence="3" type="ORF">JD77_00060</name>
</gene>
<keyword evidence="3" id="KW-0489">Methyltransferase</keyword>
<organism evidence="3 4">
    <name type="scientific">Micromonospora olivasterospora</name>
    <dbReference type="NCBI Taxonomy" id="1880"/>
    <lineage>
        <taxon>Bacteria</taxon>
        <taxon>Bacillati</taxon>
        <taxon>Actinomycetota</taxon>
        <taxon>Actinomycetes</taxon>
        <taxon>Micromonosporales</taxon>
        <taxon>Micromonosporaceae</taxon>
        <taxon>Micromonospora</taxon>
    </lineage>
</organism>
<keyword evidence="3" id="KW-0808">Transferase</keyword>
<sequence>MNAEAAREQQRTEWALSAPGWLTHRDRLDAAGGEMTPRILAVADPRPGDRVLDLACGIGNPSCALAERVAPSGTVLGLDLSADMIEGARTWAARRGLTNVEFRTVASEAELGVEPESFDLATCRVGLQYMPEPVAAVREVHRALRPGGRFVATTLGDPRHCMAFSISSPVIARHAPTPPPSANGGPGPVSLSDPDRLHEILVEGGFDDVCVDRFRTTIIEVADAEACWDLFEETMGPMMRNLRMMTPRQRAALRRDGVAAVAERFPTGPVRLGGEVLIATATRKG</sequence>
<dbReference type="InterPro" id="IPR029063">
    <property type="entry name" value="SAM-dependent_MTases_sf"/>
</dbReference>
<reference evidence="3 4" key="1">
    <citation type="submission" date="2019-07" db="EMBL/GenBank/DDBJ databases">
        <title>R&amp;d 2014.</title>
        <authorList>
            <person name="Klenk H.-P."/>
        </authorList>
    </citation>
    <scope>NUCLEOTIDE SEQUENCE [LARGE SCALE GENOMIC DNA]</scope>
    <source>
        <strain evidence="3 4">DSM 43868</strain>
    </source>
</reference>
<dbReference type="RefSeq" id="WP_145772527.1">
    <property type="nucleotide sequence ID" value="NZ_BAAATQ010000124.1"/>
</dbReference>
<dbReference type="Proteomes" id="UP000319825">
    <property type="component" value="Unassembled WGS sequence"/>
</dbReference>
<evidence type="ECO:0000313" key="4">
    <source>
        <dbReference type="Proteomes" id="UP000319825"/>
    </source>
</evidence>
<name>A0A562I396_MICOL</name>
<feature type="region of interest" description="Disordered" evidence="1">
    <location>
        <begin position="172"/>
        <end position="191"/>
    </location>
</feature>
<feature type="domain" description="Methyltransferase" evidence="2">
    <location>
        <begin position="47"/>
        <end position="155"/>
    </location>
</feature>
<dbReference type="PANTHER" id="PTHR43591">
    <property type="entry name" value="METHYLTRANSFERASE"/>
    <property type="match status" value="1"/>
</dbReference>
<dbReference type="AlphaFoldDB" id="A0A562I396"/>
<proteinExistence type="predicted"/>
<dbReference type="CDD" id="cd02440">
    <property type="entry name" value="AdoMet_MTases"/>
    <property type="match status" value="1"/>
</dbReference>
<dbReference type="Gene3D" id="3.40.50.150">
    <property type="entry name" value="Vaccinia Virus protein VP39"/>
    <property type="match status" value="1"/>
</dbReference>
<protein>
    <submittedName>
        <fullName evidence="3">Ubiquinone/menaquinone biosynthesis C-methylase UbiE</fullName>
    </submittedName>
</protein>
<dbReference type="GO" id="GO:0008168">
    <property type="term" value="F:methyltransferase activity"/>
    <property type="evidence" value="ECO:0007669"/>
    <property type="project" value="UniProtKB-KW"/>
</dbReference>
<dbReference type="EMBL" id="VLKE01000001">
    <property type="protein sequence ID" value="TWH65125.1"/>
    <property type="molecule type" value="Genomic_DNA"/>
</dbReference>
<dbReference type="OrthoDB" id="9777638at2"/>
<evidence type="ECO:0000256" key="1">
    <source>
        <dbReference type="SAM" id="MobiDB-lite"/>
    </source>
</evidence>
<dbReference type="GO" id="GO:0032259">
    <property type="term" value="P:methylation"/>
    <property type="evidence" value="ECO:0007669"/>
    <property type="project" value="UniProtKB-KW"/>
</dbReference>
<keyword evidence="3" id="KW-0830">Ubiquinone</keyword>
<evidence type="ECO:0000259" key="2">
    <source>
        <dbReference type="Pfam" id="PF13847"/>
    </source>
</evidence>
<dbReference type="InterPro" id="IPR025714">
    <property type="entry name" value="Methyltranfer_dom"/>
</dbReference>